<feature type="domain" description="Multidrug resistance protein MdtA-like barrel-sandwich hybrid" evidence="3">
    <location>
        <begin position="58"/>
        <end position="180"/>
    </location>
</feature>
<evidence type="ECO:0000313" key="7">
    <source>
        <dbReference type="Proteomes" id="UP001597480"/>
    </source>
</evidence>
<dbReference type="Gene3D" id="1.10.287.470">
    <property type="entry name" value="Helix hairpin bin"/>
    <property type="match status" value="1"/>
</dbReference>
<dbReference type="InterPro" id="IPR058626">
    <property type="entry name" value="MdtA-like_b-barrel"/>
</dbReference>
<comment type="subcellular location">
    <subcellularLocation>
        <location evidence="1">Cell envelope</location>
    </subcellularLocation>
</comment>
<dbReference type="PANTHER" id="PTHR30158">
    <property type="entry name" value="ACRA/E-RELATED COMPONENT OF DRUG EFFLUX TRANSPORTER"/>
    <property type="match status" value="1"/>
</dbReference>
<name>A0ABW5NW95_9FLAO</name>
<evidence type="ECO:0000259" key="5">
    <source>
        <dbReference type="Pfam" id="PF25967"/>
    </source>
</evidence>
<dbReference type="InterPro" id="IPR006143">
    <property type="entry name" value="RND_pump_MFP"/>
</dbReference>
<comment type="similarity">
    <text evidence="2">Belongs to the membrane fusion protein (MFP) (TC 8.A.1) family.</text>
</comment>
<dbReference type="Gene3D" id="2.40.50.100">
    <property type="match status" value="1"/>
</dbReference>
<protein>
    <submittedName>
        <fullName evidence="6">Efflux RND transporter periplasmic adaptor subunit</fullName>
    </submittedName>
</protein>
<dbReference type="PANTHER" id="PTHR30158:SF23">
    <property type="entry name" value="MULTIDRUG RESISTANCE PROTEIN MEXA"/>
    <property type="match status" value="1"/>
</dbReference>
<dbReference type="Gene3D" id="2.40.30.170">
    <property type="match status" value="1"/>
</dbReference>
<dbReference type="Pfam" id="PF25917">
    <property type="entry name" value="BSH_RND"/>
    <property type="match status" value="1"/>
</dbReference>
<evidence type="ECO:0000259" key="4">
    <source>
        <dbReference type="Pfam" id="PF25944"/>
    </source>
</evidence>
<dbReference type="Pfam" id="PF25967">
    <property type="entry name" value="RND-MFP_C"/>
    <property type="match status" value="1"/>
</dbReference>
<evidence type="ECO:0000256" key="2">
    <source>
        <dbReference type="ARBA" id="ARBA00009477"/>
    </source>
</evidence>
<reference evidence="7" key="1">
    <citation type="journal article" date="2019" name="Int. J. Syst. Evol. Microbiol.">
        <title>The Global Catalogue of Microorganisms (GCM) 10K type strain sequencing project: providing services to taxonomists for standard genome sequencing and annotation.</title>
        <authorList>
            <consortium name="The Broad Institute Genomics Platform"/>
            <consortium name="The Broad Institute Genome Sequencing Center for Infectious Disease"/>
            <person name="Wu L."/>
            <person name="Ma J."/>
        </authorList>
    </citation>
    <scope>NUCLEOTIDE SEQUENCE [LARGE SCALE GENOMIC DNA]</scope>
    <source>
        <strain evidence="7">KCTC 42107</strain>
    </source>
</reference>
<dbReference type="Gene3D" id="2.40.420.20">
    <property type="match status" value="1"/>
</dbReference>
<proteinExistence type="inferred from homology"/>
<gene>
    <name evidence="6" type="ORF">ACFSR3_08715</name>
</gene>
<dbReference type="SUPFAM" id="SSF111369">
    <property type="entry name" value="HlyD-like secretion proteins"/>
    <property type="match status" value="1"/>
</dbReference>
<dbReference type="InterPro" id="IPR058625">
    <property type="entry name" value="MdtA-like_BSH"/>
</dbReference>
<evidence type="ECO:0000259" key="3">
    <source>
        <dbReference type="Pfam" id="PF25917"/>
    </source>
</evidence>
<dbReference type="Proteomes" id="UP001597480">
    <property type="component" value="Unassembled WGS sequence"/>
</dbReference>
<dbReference type="RefSeq" id="WP_379820627.1">
    <property type="nucleotide sequence ID" value="NZ_JBHUMD010000012.1"/>
</dbReference>
<feature type="domain" description="Multidrug resistance protein MdtA-like C-terminal permuted SH3" evidence="5">
    <location>
        <begin position="272"/>
        <end position="331"/>
    </location>
</feature>
<dbReference type="InterPro" id="IPR058627">
    <property type="entry name" value="MdtA-like_C"/>
</dbReference>
<dbReference type="PROSITE" id="PS51257">
    <property type="entry name" value="PROKAR_LIPOPROTEIN"/>
    <property type="match status" value="1"/>
</dbReference>
<keyword evidence="7" id="KW-1185">Reference proteome</keyword>
<dbReference type="EMBL" id="JBHUMD010000012">
    <property type="protein sequence ID" value="MFD2602137.1"/>
    <property type="molecule type" value="Genomic_DNA"/>
</dbReference>
<dbReference type="Pfam" id="PF25944">
    <property type="entry name" value="Beta-barrel_RND"/>
    <property type="match status" value="1"/>
</dbReference>
<feature type="domain" description="Multidrug resistance protein MdtA-like beta-barrel" evidence="4">
    <location>
        <begin position="188"/>
        <end position="268"/>
    </location>
</feature>
<evidence type="ECO:0000256" key="1">
    <source>
        <dbReference type="ARBA" id="ARBA00004196"/>
    </source>
</evidence>
<accession>A0ABW5NW95</accession>
<sequence length="359" mass="40834">MKKILMLTGVCGVLFFASCTSKKEEKKEETHFLVTNPIKKDTAIIKDYVSQIHSIQHIELRAQERGYLQKIYVDEGQSVKKGQLLFQIMPKLYEAEMQKAQAEADFAEIEYKNTKRLADSKVVAPNELAMAKAKADKAKAELALTKVHLQFTEIRAPFDGIIDRFHVRLGSLVDEGDLLTNLSDNSKMWVYYNVPESEYLDYKATAQNSKPTVKLLMANNKLFDYPGVVETIEGEFNNETGNIAFRATFPNPKGLLRHGETGNIQMEVPIKNALLIPQKATFEVLDKKYVYVIDKDNTVRSREITIAAELPHIFVVSKGLSTDDKILLEGLRLVKENEKIEYKLEKPENVMSHLELYAE</sequence>
<dbReference type="NCBIfam" id="TIGR01730">
    <property type="entry name" value="RND_mfp"/>
    <property type="match status" value="1"/>
</dbReference>
<comment type="caution">
    <text evidence="6">The sequence shown here is derived from an EMBL/GenBank/DDBJ whole genome shotgun (WGS) entry which is preliminary data.</text>
</comment>
<evidence type="ECO:0000313" key="6">
    <source>
        <dbReference type="EMBL" id="MFD2602137.1"/>
    </source>
</evidence>
<organism evidence="6 7">
    <name type="scientific">Flavobacterium suzhouense</name>
    <dbReference type="NCBI Taxonomy" id="1529638"/>
    <lineage>
        <taxon>Bacteria</taxon>
        <taxon>Pseudomonadati</taxon>
        <taxon>Bacteroidota</taxon>
        <taxon>Flavobacteriia</taxon>
        <taxon>Flavobacteriales</taxon>
        <taxon>Flavobacteriaceae</taxon>
        <taxon>Flavobacterium</taxon>
    </lineage>
</organism>